<accession>A0A1H7KD28</accession>
<protein>
    <submittedName>
        <fullName evidence="2">Uncharacterized protein</fullName>
    </submittedName>
</protein>
<dbReference type="AlphaFoldDB" id="A0A1H7KD28"/>
<gene>
    <name evidence="2" type="ORF">SAMN04487910_1281</name>
</gene>
<feature type="chain" id="PRO_5011570814" evidence="1">
    <location>
        <begin position="22"/>
        <end position="212"/>
    </location>
</feature>
<evidence type="ECO:0000313" key="3">
    <source>
        <dbReference type="Proteomes" id="UP000198521"/>
    </source>
</evidence>
<dbReference type="RefSeq" id="WP_091406770.1">
    <property type="nucleotide sequence ID" value="NZ_FOAB01000002.1"/>
</dbReference>
<feature type="signal peptide" evidence="1">
    <location>
        <begin position="1"/>
        <end position="21"/>
    </location>
</feature>
<dbReference type="OrthoDB" id="6400696at2"/>
<dbReference type="EMBL" id="FOAB01000002">
    <property type="protein sequence ID" value="SEK84672.1"/>
    <property type="molecule type" value="Genomic_DNA"/>
</dbReference>
<evidence type="ECO:0000256" key="1">
    <source>
        <dbReference type="SAM" id="SignalP"/>
    </source>
</evidence>
<proteinExistence type="predicted"/>
<keyword evidence="1" id="KW-0732">Signal</keyword>
<sequence>MKNYYLLLSIIILLISSSLQAQTNAVTETGEEVILYTDGTWKYLNQDKVIETEITTNPAKFEKSKKSTFLLKSNSTKLGFWLNPKKWSFKKGVNNDDAEYELQLRGEDLYAIIITEKVEIPLESFKELALENGREIAPDIRVVKEEYRMVNGLKMLLMQMDGTMQGIKISYYGYYFSNEEGSVQFLAYTSQNLLEEYKPVAEELLNGIVITE</sequence>
<keyword evidence="3" id="KW-1185">Reference proteome</keyword>
<organism evidence="2 3">
    <name type="scientific">Aquimarina amphilecti</name>
    <dbReference type="NCBI Taxonomy" id="1038014"/>
    <lineage>
        <taxon>Bacteria</taxon>
        <taxon>Pseudomonadati</taxon>
        <taxon>Bacteroidota</taxon>
        <taxon>Flavobacteriia</taxon>
        <taxon>Flavobacteriales</taxon>
        <taxon>Flavobacteriaceae</taxon>
        <taxon>Aquimarina</taxon>
    </lineage>
</organism>
<reference evidence="2 3" key="1">
    <citation type="submission" date="2016-10" db="EMBL/GenBank/DDBJ databases">
        <authorList>
            <person name="de Groot N.N."/>
        </authorList>
    </citation>
    <scope>NUCLEOTIDE SEQUENCE [LARGE SCALE GENOMIC DNA]</scope>
    <source>
        <strain evidence="2 3">DSM 25232</strain>
    </source>
</reference>
<name>A0A1H7KD28_AQUAM</name>
<dbReference type="Proteomes" id="UP000198521">
    <property type="component" value="Unassembled WGS sequence"/>
</dbReference>
<evidence type="ECO:0000313" key="2">
    <source>
        <dbReference type="EMBL" id="SEK84672.1"/>
    </source>
</evidence>
<dbReference type="STRING" id="1038014.SAMN04487910_1281"/>